<name>A0A0M8JQB5_9CHLR</name>
<dbReference type="PANTHER" id="PTHR34352">
    <property type="entry name" value="PROTEIN YHFA"/>
    <property type="match status" value="1"/>
</dbReference>
<dbReference type="Gene3D" id="3.30.300.20">
    <property type="match status" value="1"/>
</dbReference>
<dbReference type="RefSeq" id="WP_062419496.1">
    <property type="nucleotide sequence ID" value="NZ_BBXZ01000165.1"/>
</dbReference>
<dbReference type="PANTHER" id="PTHR34352:SF1">
    <property type="entry name" value="PROTEIN YHFA"/>
    <property type="match status" value="1"/>
</dbReference>
<dbReference type="SUPFAM" id="SSF82784">
    <property type="entry name" value="OsmC-like"/>
    <property type="match status" value="1"/>
</dbReference>
<reference evidence="1" key="1">
    <citation type="journal article" date="2015" name="Genome Announc.">
        <title>Draft Genome Sequences of Anaerolinea thermolimosa IMO-1, Bellilinea caldifistulae GOMI-1, Leptolinea tardivitalis YMTK-2, Levilinea saccharolytica KIBI-1, Longilinea arvoryzae KOME-1, Previously Described as Members of the Class Anaerolineae (Chloroflexi).</title>
        <authorList>
            <person name="Matsuura N."/>
            <person name="Tourlousse M.D."/>
            <person name="Ohashi A."/>
            <person name="Hugenholtz P."/>
            <person name="Sekiguchi Y."/>
        </authorList>
    </citation>
    <scope>NUCLEOTIDE SEQUENCE</scope>
    <source>
        <strain evidence="1">KIBI-1</strain>
    </source>
</reference>
<dbReference type="Gene3D" id="2.20.25.10">
    <property type="match status" value="1"/>
</dbReference>
<sequence length="134" mass="14660">MSQARVRWITGKQFIGTDSTNHSVVLSTPDEGIGMKPSELMLVALASCTAVDVVEILAKKRTPLESLEIEVDGQQDSDPPWTFRKIHVHYKLRGQGLTDKSAAQAIELSEEKYCSVAATLRGVAEITTSFELLA</sequence>
<dbReference type="OrthoDB" id="9804010at2"/>
<dbReference type="AlphaFoldDB" id="A0A0M8JQB5"/>
<proteinExistence type="predicted"/>
<evidence type="ECO:0000313" key="1">
    <source>
        <dbReference type="EMBL" id="GAP19198.1"/>
    </source>
</evidence>
<dbReference type="Proteomes" id="UP000050501">
    <property type="component" value="Unassembled WGS sequence"/>
</dbReference>
<reference evidence="2 3" key="2">
    <citation type="submission" date="2015-07" db="EMBL/GenBank/DDBJ databases">
        <title>Genome sequence of Levilinea saccharolytica DSM 16555.</title>
        <authorList>
            <person name="Hemp J."/>
            <person name="Ward L.M."/>
            <person name="Pace L.A."/>
            <person name="Fischer W.W."/>
        </authorList>
    </citation>
    <scope>NUCLEOTIDE SEQUENCE [LARGE SCALE GENOMIC DNA]</scope>
    <source>
        <strain evidence="2 3">KIBI-1</strain>
    </source>
</reference>
<dbReference type="InterPro" id="IPR003718">
    <property type="entry name" value="OsmC/Ohr_fam"/>
</dbReference>
<accession>A0A0M8JQB5</accession>
<dbReference type="STRING" id="229921.ADN01_03740"/>
<organism evidence="1">
    <name type="scientific">Levilinea saccharolytica</name>
    <dbReference type="NCBI Taxonomy" id="229921"/>
    <lineage>
        <taxon>Bacteria</taxon>
        <taxon>Bacillati</taxon>
        <taxon>Chloroflexota</taxon>
        <taxon>Anaerolineae</taxon>
        <taxon>Anaerolineales</taxon>
        <taxon>Anaerolineaceae</taxon>
        <taxon>Levilinea</taxon>
    </lineage>
</organism>
<dbReference type="EMBL" id="DF967975">
    <property type="protein sequence ID" value="GAP19198.1"/>
    <property type="molecule type" value="Genomic_DNA"/>
</dbReference>
<gene>
    <name evidence="2" type="ORF">ADN01_03740</name>
    <name evidence="1" type="ORF">LSAC_03098</name>
</gene>
<protein>
    <submittedName>
        <fullName evidence="1">Predicted redox protein, regulator of disulfide bond formation</fullName>
    </submittedName>
</protein>
<evidence type="ECO:0000313" key="3">
    <source>
        <dbReference type="Proteomes" id="UP000050501"/>
    </source>
</evidence>
<dbReference type="InterPro" id="IPR015946">
    <property type="entry name" value="KH_dom-like_a/b"/>
</dbReference>
<keyword evidence="3" id="KW-1185">Reference proteome</keyword>
<dbReference type="EMBL" id="LGCM01000016">
    <property type="protein sequence ID" value="KPL88722.1"/>
    <property type="molecule type" value="Genomic_DNA"/>
</dbReference>
<dbReference type="InterPro" id="IPR036102">
    <property type="entry name" value="OsmC/Ohrsf"/>
</dbReference>
<evidence type="ECO:0000313" key="2">
    <source>
        <dbReference type="EMBL" id="KPL88722.1"/>
    </source>
</evidence>
<dbReference type="Pfam" id="PF02566">
    <property type="entry name" value="OsmC"/>
    <property type="match status" value="1"/>
</dbReference>